<evidence type="ECO:0000313" key="3">
    <source>
        <dbReference type="EMBL" id="RDY03018.1"/>
    </source>
</evidence>
<evidence type="ECO:0000313" key="4">
    <source>
        <dbReference type="Proteomes" id="UP000257109"/>
    </source>
</evidence>
<dbReference type="OrthoDB" id="1689420at2759"/>
<dbReference type="InterPro" id="IPR005162">
    <property type="entry name" value="Retrotrans_gag_dom"/>
</dbReference>
<dbReference type="PANTHER" id="PTHR33223">
    <property type="entry name" value="CCHC-TYPE DOMAIN-CONTAINING PROTEIN"/>
    <property type="match status" value="1"/>
</dbReference>
<name>A0A371HJN9_MUCPR</name>
<reference evidence="3" key="1">
    <citation type="submission" date="2018-05" db="EMBL/GenBank/DDBJ databases">
        <title>Draft genome of Mucuna pruriens seed.</title>
        <authorList>
            <person name="Nnadi N.E."/>
            <person name="Vos R."/>
            <person name="Hasami M.H."/>
            <person name="Devisetty U.K."/>
            <person name="Aguiy J.C."/>
        </authorList>
    </citation>
    <scope>NUCLEOTIDE SEQUENCE [LARGE SCALE GENOMIC DNA]</scope>
    <source>
        <strain evidence="3">JCA_2017</strain>
    </source>
</reference>
<dbReference type="PANTHER" id="PTHR33223:SF3">
    <property type="match status" value="1"/>
</dbReference>
<dbReference type="AlphaFoldDB" id="A0A371HJN9"/>
<comment type="caution">
    <text evidence="3">The sequence shown here is derived from an EMBL/GenBank/DDBJ whole genome shotgun (WGS) entry which is preliminary data.</text>
</comment>
<sequence length="408" mass="46010">MTRSSSEPLHAFDPEIERTLHRLRKARHTVASDSSSSDSIWNSKNSNFTTDKSISIEYQEAGSMENNDRTLKVLSTPDVVYQPWCIQCPPLEPAQSYELKSSIIHLLPKFHGLAGEDPHKHLKEFHVVYSTMRPVSILPGWSCKRLVVSAAGSLQYLGDMKRMFLEKFFPASRTATIRKEICGIRKHSDETLHEYWERFNKLCATCPHHQISEQLLIQYFYEGLMMMDRSMIDAASGGALMDKTPAAARHLISNMASNTQQFGTRGTIAPRMVNEVNTIDNPRLENQLTELTSLVRQLAIGQHQPIAAVKACGICTSVEHLTDMCPTLQETEPDHPESVGSIGSYQYGKQPYANRPFEGQQFGRPPYRPNPNQGPYAAQGSSSNRNMPQNQGSYQQPNPRYQVPPFQQ</sequence>
<feature type="domain" description="Retrotransposon gag" evidence="2">
    <location>
        <begin position="159"/>
        <end position="224"/>
    </location>
</feature>
<dbReference type="Pfam" id="PF03732">
    <property type="entry name" value="Retrotrans_gag"/>
    <property type="match status" value="1"/>
</dbReference>
<dbReference type="EMBL" id="QJKJ01002407">
    <property type="protein sequence ID" value="RDY03018.1"/>
    <property type="molecule type" value="Genomic_DNA"/>
</dbReference>
<evidence type="ECO:0000259" key="2">
    <source>
        <dbReference type="Pfam" id="PF03732"/>
    </source>
</evidence>
<gene>
    <name evidence="3" type="ORF">CR513_13453</name>
</gene>
<feature type="compositionally biased region" description="Polar residues" evidence="1">
    <location>
        <begin position="379"/>
        <end position="408"/>
    </location>
</feature>
<feature type="region of interest" description="Disordered" evidence="1">
    <location>
        <begin position="328"/>
        <end position="408"/>
    </location>
</feature>
<protein>
    <recommendedName>
        <fullName evidence="2">Retrotransposon gag domain-containing protein</fullName>
    </recommendedName>
</protein>
<proteinExistence type="predicted"/>
<evidence type="ECO:0000256" key="1">
    <source>
        <dbReference type="SAM" id="MobiDB-lite"/>
    </source>
</evidence>
<keyword evidence="4" id="KW-1185">Reference proteome</keyword>
<dbReference type="Proteomes" id="UP000257109">
    <property type="component" value="Unassembled WGS sequence"/>
</dbReference>
<organism evidence="3 4">
    <name type="scientific">Mucuna pruriens</name>
    <name type="common">Velvet bean</name>
    <name type="synonym">Dolichos pruriens</name>
    <dbReference type="NCBI Taxonomy" id="157652"/>
    <lineage>
        <taxon>Eukaryota</taxon>
        <taxon>Viridiplantae</taxon>
        <taxon>Streptophyta</taxon>
        <taxon>Embryophyta</taxon>
        <taxon>Tracheophyta</taxon>
        <taxon>Spermatophyta</taxon>
        <taxon>Magnoliopsida</taxon>
        <taxon>eudicotyledons</taxon>
        <taxon>Gunneridae</taxon>
        <taxon>Pentapetalae</taxon>
        <taxon>rosids</taxon>
        <taxon>fabids</taxon>
        <taxon>Fabales</taxon>
        <taxon>Fabaceae</taxon>
        <taxon>Papilionoideae</taxon>
        <taxon>50 kb inversion clade</taxon>
        <taxon>NPAAA clade</taxon>
        <taxon>indigoferoid/millettioid clade</taxon>
        <taxon>Phaseoleae</taxon>
        <taxon>Mucuna</taxon>
    </lineage>
</organism>
<feature type="non-terminal residue" evidence="3">
    <location>
        <position position="1"/>
    </location>
</feature>
<accession>A0A371HJN9</accession>